<organism evidence="6 9">
    <name type="scientific">Didymodactylos carnosus</name>
    <dbReference type="NCBI Taxonomy" id="1234261"/>
    <lineage>
        <taxon>Eukaryota</taxon>
        <taxon>Metazoa</taxon>
        <taxon>Spiralia</taxon>
        <taxon>Gnathifera</taxon>
        <taxon>Rotifera</taxon>
        <taxon>Eurotatoria</taxon>
        <taxon>Bdelloidea</taxon>
        <taxon>Philodinida</taxon>
        <taxon>Philodinidae</taxon>
        <taxon>Didymodactylos</taxon>
    </lineage>
</organism>
<feature type="domain" description="Erythromycin biosynthesis protein CIII-like C-terminal" evidence="4">
    <location>
        <begin position="545"/>
        <end position="647"/>
    </location>
</feature>
<dbReference type="InterPro" id="IPR050426">
    <property type="entry name" value="Glycosyltransferase_28"/>
</dbReference>
<dbReference type="EMBL" id="CAJNOK010010274">
    <property type="protein sequence ID" value="CAF1110989.1"/>
    <property type="molecule type" value="Genomic_DNA"/>
</dbReference>
<dbReference type="OrthoDB" id="5835829at2759"/>
<name>A0A814V5L3_9BILA</name>
<dbReference type="Pfam" id="PF03033">
    <property type="entry name" value="Glyco_transf_28"/>
    <property type="match status" value="1"/>
</dbReference>
<evidence type="ECO:0000313" key="8">
    <source>
        <dbReference type="EMBL" id="CAF3947260.1"/>
    </source>
</evidence>
<evidence type="ECO:0000313" key="9">
    <source>
        <dbReference type="Proteomes" id="UP000663829"/>
    </source>
</evidence>
<evidence type="ECO:0000259" key="4">
    <source>
        <dbReference type="Pfam" id="PF06722"/>
    </source>
</evidence>
<comment type="caution">
    <text evidence="6">The sequence shown here is derived from an EMBL/GenBank/DDBJ whole genome shotgun (WGS) entry which is preliminary data.</text>
</comment>
<dbReference type="InterPro" id="IPR008979">
    <property type="entry name" value="Galactose-bd-like_sf"/>
</dbReference>
<dbReference type="AlphaFoldDB" id="A0A814V5L3"/>
<evidence type="ECO:0000313" key="6">
    <source>
        <dbReference type="EMBL" id="CAF1182867.1"/>
    </source>
</evidence>
<evidence type="ECO:0000259" key="3">
    <source>
        <dbReference type="Pfam" id="PF03033"/>
    </source>
</evidence>
<dbReference type="Proteomes" id="UP000682733">
    <property type="component" value="Unassembled WGS sequence"/>
</dbReference>
<dbReference type="SUPFAM" id="SSF49785">
    <property type="entry name" value="Galactose-binding domain-like"/>
    <property type="match status" value="1"/>
</dbReference>
<evidence type="ECO:0000256" key="1">
    <source>
        <dbReference type="ARBA" id="ARBA00022679"/>
    </source>
</evidence>
<dbReference type="EMBL" id="CAJNOQ010007916">
    <property type="protein sequence ID" value="CAF1182867.1"/>
    <property type="molecule type" value="Genomic_DNA"/>
</dbReference>
<keyword evidence="1" id="KW-0808">Transferase</keyword>
<evidence type="ECO:0000313" key="5">
    <source>
        <dbReference type="EMBL" id="CAF1110989.1"/>
    </source>
</evidence>
<sequence length="999" mass="110856">MDNLQNLEQETLIIDFNNDWECKQFSKQSTIDPLLAISNNIQPWEPSNFPNSLSINASLYRKHFTLNEEWKGKQFYLKLDGIMAKLSVNIWLNEKQIVYRGYTPSLINIGDTIHFDIDNVITIYLNGTRNLSRKGKHEAQQMSVNFIVTNINSITQLYDRLTVNSHDRNESLKLLDYATNVTNEGRIDIVLEDDDIWGSFSEDFSFEFKDQNETILYGKDLQDKDRLTLGQYIPHIAICILVVGSRGDVQPFVALGQELLKAGHRVRLATHEIFRQFVKENGLEFFPLAGDPAELMTFMVKNAGLIPSVSSIMAGDIEKKRKLVAEIMESTWRACIQPDEDSLLPFTAEAIISNPPTFGHIHCAQKLSIPLHIFFTMPWSPTGAFPHPLCNVDYRKAPAATINYMSYGAVEMLTWTGMKDLINNFRKKTLQLESLSTSKALHLMESEKVPHTYCWSPSLIGKPKDWGNHIDVSGFFFLDLATNFTPPDDLVRFLNAGAPPIYIGFGSITGDDPVRLTNTVLEAVKLAGCRAIISKGWGGIGDGIELPENIYLIGNCPHDWLFQHVAAVCHHGGAGTTAAGLRLGKPTIVVPFFGDQFFWGAMIHKIGAGPAPQHGKNLKASKLADAFRLALEPETQQAAQRLSEQMKKENGVAAAVRSFHTQLPLDKMISDLEPSFPASFYLPDYDLKISLQVAQVLAAATAIQESELRVYHVKTWEIRDDQGHLPSYGIYKHGTKAFSSLLVESVDGFKKAWNAKDLITGSTEAGKGLAKGVGKSLFHTSVGIFCLYGEVTDTLSKLPSLYDPYHISRPRPVVTDIMSGAKAGGLAAWHGLKDGVQDLYKKPLTGAKKHGPFGFTAGVVVGLVNAGYKPAVGTLSSLTWIGRGIYMSSKEAIKGKKAELVSLSTVSRSQNSSREDLSSIDKLDDSLEGLAAVRSGYTKEVCRTILQKFEQIKLRKKLQTPIRSSVEYQHKQNRSPESTIRNVRPKRSRSYAPSTGNTG</sequence>
<dbReference type="SUPFAM" id="SSF53756">
    <property type="entry name" value="UDP-Glycosyltransferase/glycogen phosphorylase"/>
    <property type="match status" value="1"/>
</dbReference>
<dbReference type="GO" id="GO:0005975">
    <property type="term" value="P:carbohydrate metabolic process"/>
    <property type="evidence" value="ECO:0007669"/>
    <property type="project" value="InterPro"/>
</dbReference>
<dbReference type="PANTHER" id="PTHR48050:SF13">
    <property type="entry name" value="STEROL 3-BETA-GLUCOSYLTRANSFERASE UGT80A2"/>
    <property type="match status" value="1"/>
</dbReference>
<dbReference type="Proteomes" id="UP000681722">
    <property type="component" value="Unassembled WGS sequence"/>
</dbReference>
<dbReference type="Pfam" id="PF06722">
    <property type="entry name" value="EryCIII-like_C"/>
    <property type="match status" value="1"/>
</dbReference>
<feature type="region of interest" description="Disordered" evidence="2">
    <location>
        <begin position="961"/>
        <end position="999"/>
    </location>
</feature>
<proteinExistence type="predicted"/>
<dbReference type="EMBL" id="CAJOBC010007917">
    <property type="protein sequence ID" value="CAF3947260.1"/>
    <property type="molecule type" value="Genomic_DNA"/>
</dbReference>
<dbReference type="EMBL" id="CAJOBA010013256">
    <property type="protein sequence ID" value="CAF3878636.1"/>
    <property type="molecule type" value="Genomic_DNA"/>
</dbReference>
<dbReference type="InterPro" id="IPR004276">
    <property type="entry name" value="GlycoTrans_28_N"/>
</dbReference>
<dbReference type="Gene3D" id="2.60.120.260">
    <property type="entry name" value="Galactose-binding domain-like"/>
    <property type="match status" value="1"/>
</dbReference>
<reference evidence="6" key="1">
    <citation type="submission" date="2021-02" db="EMBL/GenBank/DDBJ databases">
        <authorList>
            <person name="Nowell W R."/>
        </authorList>
    </citation>
    <scope>NUCLEOTIDE SEQUENCE</scope>
</reference>
<protein>
    <recommendedName>
        <fullName evidence="10">Glycosyltransferase family 28 N-terminal domain-containing protein</fullName>
    </recommendedName>
</protein>
<dbReference type="PANTHER" id="PTHR48050">
    <property type="entry name" value="STEROL 3-BETA-GLUCOSYLTRANSFERASE"/>
    <property type="match status" value="1"/>
</dbReference>
<dbReference type="Proteomes" id="UP000677228">
    <property type="component" value="Unassembled WGS sequence"/>
</dbReference>
<dbReference type="GO" id="GO:0016906">
    <property type="term" value="F:sterol 3-beta-glucosyltransferase activity"/>
    <property type="evidence" value="ECO:0007669"/>
    <property type="project" value="UniProtKB-ARBA"/>
</dbReference>
<dbReference type="InterPro" id="IPR002213">
    <property type="entry name" value="UDP_glucos_trans"/>
</dbReference>
<evidence type="ECO:0000256" key="2">
    <source>
        <dbReference type="SAM" id="MobiDB-lite"/>
    </source>
</evidence>
<keyword evidence="9" id="KW-1185">Reference proteome</keyword>
<accession>A0A814V5L3</accession>
<dbReference type="Gene3D" id="3.40.50.2000">
    <property type="entry name" value="Glycogen Phosphorylase B"/>
    <property type="match status" value="2"/>
</dbReference>
<dbReference type="CDD" id="cd03784">
    <property type="entry name" value="GT1_Gtf-like"/>
    <property type="match status" value="1"/>
</dbReference>
<dbReference type="Proteomes" id="UP000663829">
    <property type="component" value="Unassembled WGS sequence"/>
</dbReference>
<evidence type="ECO:0000313" key="7">
    <source>
        <dbReference type="EMBL" id="CAF3878636.1"/>
    </source>
</evidence>
<gene>
    <name evidence="6" type="ORF">GPM918_LOCUS22796</name>
    <name evidence="5" type="ORF">OVA965_LOCUS19762</name>
    <name evidence="8" type="ORF">SRO942_LOCUS22795</name>
    <name evidence="7" type="ORF">TMI583_LOCUS19919</name>
</gene>
<feature type="domain" description="Glycosyltransferase family 28 N-terminal" evidence="3">
    <location>
        <begin position="238"/>
        <end position="385"/>
    </location>
</feature>
<dbReference type="FunFam" id="3.40.50.2000:FF:000009">
    <property type="entry name" value="Sterol 3-beta-glucosyltransferase UGT80A2"/>
    <property type="match status" value="1"/>
</dbReference>
<dbReference type="InterPro" id="IPR010610">
    <property type="entry name" value="EryCIII-like_C"/>
</dbReference>
<evidence type="ECO:0008006" key="10">
    <source>
        <dbReference type="Google" id="ProtNLM"/>
    </source>
</evidence>